<gene>
    <name evidence="1" type="ORF">J1N35_034729</name>
</gene>
<evidence type="ECO:0000313" key="2">
    <source>
        <dbReference type="Proteomes" id="UP000828251"/>
    </source>
</evidence>
<reference evidence="1 2" key="1">
    <citation type="journal article" date="2021" name="Plant Biotechnol. J.">
        <title>Multi-omics assisted identification of the key and species-specific regulatory components of drought-tolerant mechanisms in Gossypium stocksii.</title>
        <authorList>
            <person name="Yu D."/>
            <person name="Ke L."/>
            <person name="Zhang D."/>
            <person name="Wu Y."/>
            <person name="Sun Y."/>
            <person name="Mei J."/>
            <person name="Sun J."/>
            <person name="Sun Y."/>
        </authorList>
    </citation>
    <scope>NUCLEOTIDE SEQUENCE [LARGE SCALE GENOMIC DNA]</scope>
    <source>
        <strain evidence="2">cv. E1</strain>
        <tissue evidence="1">Leaf</tissue>
    </source>
</reference>
<dbReference type="AlphaFoldDB" id="A0A9D3ZQA2"/>
<keyword evidence="2" id="KW-1185">Reference proteome</keyword>
<organism evidence="1 2">
    <name type="scientific">Gossypium stocksii</name>
    <dbReference type="NCBI Taxonomy" id="47602"/>
    <lineage>
        <taxon>Eukaryota</taxon>
        <taxon>Viridiplantae</taxon>
        <taxon>Streptophyta</taxon>
        <taxon>Embryophyta</taxon>
        <taxon>Tracheophyta</taxon>
        <taxon>Spermatophyta</taxon>
        <taxon>Magnoliopsida</taxon>
        <taxon>eudicotyledons</taxon>
        <taxon>Gunneridae</taxon>
        <taxon>Pentapetalae</taxon>
        <taxon>rosids</taxon>
        <taxon>malvids</taxon>
        <taxon>Malvales</taxon>
        <taxon>Malvaceae</taxon>
        <taxon>Malvoideae</taxon>
        <taxon>Gossypium</taxon>
    </lineage>
</organism>
<comment type="caution">
    <text evidence="1">The sequence shown here is derived from an EMBL/GenBank/DDBJ whole genome shotgun (WGS) entry which is preliminary data.</text>
</comment>
<proteinExistence type="predicted"/>
<protein>
    <submittedName>
        <fullName evidence="1">Uncharacterized protein</fullName>
    </submittedName>
</protein>
<evidence type="ECO:0000313" key="1">
    <source>
        <dbReference type="EMBL" id="KAH1056664.1"/>
    </source>
</evidence>
<sequence>AKFLKNASLTVKECEVDDITAFTTIEAWEHFDFLCRNYFLNGFLDMLYEVYSVKKMAKEL</sequence>
<dbReference type="Proteomes" id="UP000828251">
    <property type="component" value="Unassembled WGS sequence"/>
</dbReference>
<feature type="non-terminal residue" evidence="1">
    <location>
        <position position="1"/>
    </location>
</feature>
<accession>A0A9D3ZQA2</accession>
<dbReference type="EMBL" id="JAIQCV010000010">
    <property type="protein sequence ID" value="KAH1056664.1"/>
    <property type="molecule type" value="Genomic_DNA"/>
</dbReference>
<name>A0A9D3ZQA2_9ROSI</name>